<feature type="region of interest" description="Disordered" evidence="1">
    <location>
        <begin position="1"/>
        <end position="40"/>
    </location>
</feature>
<dbReference type="Proteomes" id="UP000231919">
    <property type="component" value="Unassembled WGS sequence"/>
</dbReference>
<comment type="caution">
    <text evidence="2">The sequence shown here is derived from an EMBL/GenBank/DDBJ whole genome shotgun (WGS) entry which is preliminary data.</text>
</comment>
<keyword evidence="3" id="KW-1185">Reference proteome</keyword>
<evidence type="ECO:0000256" key="1">
    <source>
        <dbReference type="SAM" id="MobiDB-lite"/>
    </source>
</evidence>
<sequence>MAVVGFVGNHGQIPHIRKSQTLQQNSSAQTRRNSDKSAPENILFSFYSPFTTRRSAPPHCAG</sequence>
<evidence type="ECO:0000313" key="3">
    <source>
        <dbReference type="Proteomes" id="UP000231919"/>
    </source>
</evidence>
<organism evidence="2 3">
    <name type="scientific">Leptospira kmetyi</name>
    <dbReference type="NCBI Taxonomy" id="408139"/>
    <lineage>
        <taxon>Bacteria</taxon>
        <taxon>Pseudomonadati</taxon>
        <taxon>Spirochaetota</taxon>
        <taxon>Spirochaetia</taxon>
        <taxon>Leptospirales</taxon>
        <taxon>Leptospiraceae</taxon>
        <taxon>Leptospira</taxon>
    </lineage>
</organism>
<proteinExistence type="predicted"/>
<accession>A0ABX4NBH4</accession>
<gene>
    <name evidence="2" type="ORF">CH378_06000</name>
</gene>
<name>A0ABX4NBH4_9LEPT</name>
<evidence type="ECO:0000313" key="2">
    <source>
        <dbReference type="EMBL" id="PJZ30669.1"/>
    </source>
</evidence>
<reference evidence="2 3" key="1">
    <citation type="submission" date="2017-07" db="EMBL/GenBank/DDBJ databases">
        <title>Leptospira spp. isolated from tropical soils.</title>
        <authorList>
            <person name="Thibeaux R."/>
            <person name="Iraola G."/>
            <person name="Ferres I."/>
            <person name="Bierque E."/>
            <person name="Girault D."/>
            <person name="Soupe-Gilbert M.-E."/>
            <person name="Picardeau M."/>
            <person name="Goarant C."/>
        </authorList>
    </citation>
    <scope>NUCLEOTIDE SEQUENCE [LARGE SCALE GENOMIC DNA]</scope>
    <source>
        <strain evidence="2 3">JW2-C-B1</strain>
    </source>
</reference>
<dbReference type="EMBL" id="NPDP01000008">
    <property type="protein sequence ID" value="PJZ30669.1"/>
    <property type="molecule type" value="Genomic_DNA"/>
</dbReference>
<feature type="compositionally biased region" description="Polar residues" evidence="1">
    <location>
        <begin position="19"/>
        <end position="31"/>
    </location>
</feature>
<protein>
    <submittedName>
        <fullName evidence="2">Uncharacterized protein</fullName>
    </submittedName>
</protein>